<keyword evidence="8 9" id="KW-0472">Membrane</keyword>
<evidence type="ECO:0000256" key="2">
    <source>
        <dbReference type="ARBA" id="ARBA00007783"/>
    </source>
</evidence>
<dbReference type="GO" id="GO:0140359">
    <property type="term" value="F:ABC-type transporter activity"/>
    <property type="evidence" value="ECO:0007669"/>
    <property type="project" value="InterPro"/>
</dbReference>
<evidence type="ECO:0000256" key="6">
    <source>
        <dbReference type="ARBA" id="ARBA00022692"/>
    </source>
</evidence>
<dbReference type="GO" id="GO:0015920">
    <property type="term" value="P:lipopolysaccharide transport"/>
    <property type="evidence" value="ECO:0007669"/>
    <property type="project" value="TreeGrafter"/>
</dbReference>
<dbReference type="PROSITE" id="PS51012">
    <property type="entry name" value="ABC_TM2"/>
    <property type="match status" value="1"/>
</dbReference>
<name>A0A328ULJ8_9FIRM</name>
<accession>A0A328ULJ8</accession>
<evidence type="ECO:0000256" key="9">
    <source>
        <dbReference type="RuleBase" id="RU361157"/>
    </source>
</evidence>
<keyword evidence="6 9" id="KW-0812">Transmembrane</keyword>
<dbReference type="EMBL" id="QLYR01000001">
    <property type="protein sequence ID" value="RAQ30363.1"/>
    <property type="molecule type" value="Genomic_DNA"/>
</dbReference>
<comment type="caution">
    <text evidence="11">The sequence shown here is derived from an EMBL/GenBank/DDBJ whole genome shotgun (WGS) entry which is preliminary data.</text>
</comment>
<comment type="similarity">
    <text evidence="2 9">Belongs to the ABC-2 integral membrane protein family.</text>
</comment>
<dbReference type="AlphaFoldDB" id="A0A328ULJ8"/>
<dbReference type="InterPro" id="IPR000412">
    <property type="entry name" value="ABC_2_transport"/>
</dbReference>
<feature type="domain" description="ABC transmembrane type-2" evidence="10">
    <location>
        <begin position="33"/>
        <end position="251"/>
    </location>
</feature>
<feature type="transmembrane region" description="Helical" evidence="9">
    <location>
        <begin position="32"/>
        <end position="57"/>
    </location>
</feature>
<dbReference type="InterPro" id="IPR013525">
    <property type="entry name" value="ABC2_TM"/>
</dbReference>
<comment type="subcellular location">
    <subcellularLocation>
        <location evidence="1">Cell inner membrane</location>
        <topology evidence="1">Multi-pass membrane protein</topology>
    </subcellularLocation>
    <subcellularLocation>
        <location evidence="9">Cell membrane</location>
        <topology evidence="9">Multi-pass membrane protein</topology>
    </subcellularLocation>
</comment>
<evidence type="ECO:0000256" key="3">
    <source>
        <dbReference type="ARBA" id="ARBA00022448"/>
    </source>
</evidence>
<evidence type="ECO:0000256" key="4">
    <source>
        <dbReference type="ARBA" id="ARBA00022475"/>
    </source>
</evidence>
<evidence type="ECO:0000313" key="12">
    <source>
        <dbReference type="Proteomes" id="UP000249377"/>
    </source>
</evidence>
<evidence type="ECO:0000259" key="10">
    <source>
        <dbReference type="PROSITE" id="PS51012"/>
    </source>
</evidence>
<sequence length="259" mass="30467">MRMQAIREFMNYFSFLYELFKRDFKKKYYKSVLGVVWTLLNPLLMMTVMTIVFSTLFRRSIEYFPVYYLCGYVMMSFNSMTTTQSLNCILNNSGLIRKIHVPNYMFCLATVGVNAFTMVISLIPMFLMILVTGAPVTPYLLLIPVPLILLLIFTTGLSLALSITGVFFRDMKHLYSIITTIWMYATPTFYPISIIPQQYRFIWDLNPLYHYITMMRDLVLYRTIPSQQTLFIATCYSLLMLVTGILVFKKYQDRIYTHL</sequence>
<dbReference type="Pfam" id="PF01061">
    <property type="entry name" value="ABC2_membrane"/>
    <property type="match status" value="1"/>
</dbReference>
<gene>
    <name evidence="11" type="ORF">DPQ25_02340</name>
</gene>
<evidence type="ECO:0000256" key="1">
    <source>
        <dbReference type="ARBA" id="ARBA00004429"/>
    </source>
</evidence>
<evidence type="ECO:0000256" key="5">
    <source>
        <dbReference type="ARBA" id="ARBA00022519"/>
    </source>
</evidence>
<dbReference type="PRINTS" id="PR00164">
    <property type="entry name" value="ABC2TRNSPORT"/>
</dbReference>
<keyword evidence="4 9" id="KW-1003">Cell membrane</keyword>
<proteinExistence type="inferred from homology"/>
<feature type="transmembrane region" description="Helical" evidence="9">
    <location>
        <begin position="230"/>
        <end position="248"/>
    </location>
</feature>
<keyword evidence="3 9" id="KW-0813">Transport</keyword>
<dbReference type="GO" id="GO:0043190">
    <property type="term" value="C:ATP-binding cassette (ABC) transporter complex"/>
    <property type="evidence" value="ECO:0007669"/>
    <property type="project" value="InterPro"/>
</dbReference>
<keyword evidence="12" id="KW-1185">Reference proteome</keyword>
<evidence type="ECO:0000256" key="8">
    <source>
        <dbReference type="ARBA" id="ARBA00023136"/>
    </source>
</evidence>
<organism evidence="11 12">
    <name type="scientific">Hydrogeniiclostridium mannosilyticum</name>
    <dbReference type="NCBI Taxonomy" id="2764322"/>
    <lineage>
        <taxon>Bacteria</taxon>
        <taxon>Bacillati</taxon>
        <taxon>Bacillota</taxon>
        <taxon>Clostridia</taxon>
        <taxon>Eubacteriales</taxon>
        <taxon>Acutalibacteraceae</taxon>
        <taxon>Hydrogeniiclostridium</taxon>
    </lineage>
</organism>
<dbReference type="PANTHER" id="PTHR30413:SF8">
    <property type="entry name" value="TRANSPORT PERMEASE PROTEIN"/>
    <property type="match status" value="1"/>
</dbReference>
<protein>
    <recommendedName>
        <fullName evidence="9">Transport permease protein</fullName>
    </recommendedName>
</protein>
<feature type="transmembrane region" description="Helical" evidence="9">
    <location>
        <begin position="63"/>
        <end position="83"/>
    </location>
</feature>
<dbReference type="Proteomes" id="UP000249377">
    <property type="component" value="Unassembled WGS sequence"/>
</dbReference>
<dbReference type="InterPro" id="IPR047817">
    <property type="entry name" value="ABC2_TM_bact-type"/>
</dbReference>
<dbReference type="PANTHER" id="PTHR30413">
    <property type="entry name" value="INNER MEMBRANE TRANSPORT PERMEASE"/>
    <property type="match status" value="1"/>
</dbReference>
<reference evidence="11 12" key="1">
    <citation type="submission" date="2018-06" db="EMBL/GenBank/DDBJ databases">
        <title>Noncontiguous genome sequence of Ruminococcaceae bacterium ASD2818.</title>
        <authorList>
            <person name="Chaplin A.V."/>
            <person name="Sokolova S.R."/>
            <person name="Kochetkova T.O."/>
            <person name="Goltsov A.Y."/>
            <person name="Trofimov D.Y."/>
            <person name="Efimov B.A."/>
        </authorList>
    </citation>
    <scope>NUCLEOTIDE SEQUENCE [LARGE SCALE GENOMIC DNA]</scope>
    <source>
        <strain evidence="11 12">ASD2818</strain>
    </source>
</reference>
<feature type="transmembrane region" description="Helical" evidence="9">
    <location>
        <begin position="104"/>
        <end position="131"/>
    </location>
</feature>
<keyword evidence="7 9" id="KW-1133">Transmembrane helix</keyword>
<evidence type="ECO:0000313" key="11">
    <source>
        <dbReference type="EMBL" id="RAQ30363.1"/>
    </source>
</evidence>
<keyword evidence="5" id="KW-0997">Cell inner membrane</keyword>
<feature type="transmembrane region" description="Helical" evidence="9">
    <location>
        <begin position="143"/>
        <end position="167"/>
    </location>
</feature>
<feature type="transmembrane region" description="Helical" evidence="9">
    <location>
        <begin position="174"/>
        <end position="195"/>
    </location>
</feature>
<evidence type="ECO:0000256" key="7">
    <source>
        <dbReference type="ARBA" id="ARBA00022989"/>
    </source>
</evidence>